<feature type="transmembrane region" description="Helical" evidence="7">
    <location>
        <begin position="283"/>
        <end position="301"/>
    </location>
</feature>
<evidence type="ECO:0000256" key="5">
    <source>
        <dbReference type="ARBA" id="ARBA00022989"/>
    </source>
</evidence>
<feature type="transmembrane region" description="Helical" evidence="7">
    <location>
        <begin position="341"/>
        <end position="359"/>
    </location>
</feature>
<feature type="transmembrane region" description="Helical" evidence="7">
    <location>
        <begin position="221"/>
        <end position="240"/>
    </location>
</feature>
<keyword evidence="5 7" id="KW-1133">Transmembrane helix</keyword>
<sequence length="548" mass="58704">MTTFAPLQVPEYRRIWIAALVSHLGTFLQLTAAPWVMQEMTNSPLLVALVTTSLTMPRLLLTLPAGALADIVDRRTLMLIGQFTSALAVAAMAVMTATGILTPYWLLGLTFVLGVGNAIGLPSFQTLIPDLVPRRMMAQAITLNSGAFNVARAIGPAIGGIVVGAGFASSAFGANAASYLAIVGVLLTFPRAKVEDTRRQPLWRSTAAGVRYARFTRPIRVLLGVTATFALTTASIQSLLPVVSTELGLGGTGFGVLYGLFGAGALVGVLTRERARVRFAGRMLPGAVLTFGVSGVVFGVAPHPVLAGAALAVNGLCWVYTLVTMNATVQLLAPRWVRSRVVSLYVLAIGVQPVGAFAAGALAEWVGAGTSVAVFNVGTVLLGLLAFRLGLPVLGEFDEPAAPDDWHVPRHARHVAGSPVLVANTWEIDHDDAEEFLAVMRDLRRQRFRTGAHRWSLYRDADRPTRITEFFVVHDWEEHLAQHARMDQEVADVLARARAFDRAEGPVTRHLAGLDVLDSHAPPVDEQLLTIHADAHRADGSLPLDERS</sequence>
<evidence type="ECO:0000313" key="10">
    <source>
        <dbReference type="Proteomes" id="UP000650511"/>
    </source>
</evidence>
<feature type="domain" description="Major facilitator superfamily (MFS) profile" evidence="8">
    <location>
        <begin position="11"/>
        <end position="395"/>
    </location>
</feature>
<dbReference type="GO" id="GO:0005886">
    <property type="term" value="C:plasma membrane"/>
    <property type="evidence" value="ECO:0007669"/>
    <property type="project" value="UniProtKB-SubCell"/>
</dbReference>
<keyword evidence="3" id="KW-1003">Cell membrane</keyword>
<dbReference type="InterPro" id="IPR036259">
    <property type="entry name" value="MFS_trans_sf"/>
</dbReference>
<evidence type="ECO:0000259" key="8">
    <source>
        <dbReference type="PROSITE" id="PS50850"/>
    </source>
</evidence>
<proteinExistence type="predicted"/>
<dbReference type="Gene3D" id="1.20.1250.20">
    <property type="entry name" value="MFS general substrate transporter like domains"/>
    <property type="match status" value="1"/>
</dbReference>
<feature type="transmembrane region" description="Helical" evidence="7">
    <location>
        <begin position="104"/>
        <end position="124"/>
    </location>
</feature>
<name>A0A8J3ETM4_9ACTN</name>
<dbReference type="PANTHER" id="PTHR23513:SF11">
    <property type="entry name" value="STAPHYLOFERRIN A TRANSPORTER"/>
    <property type="match status" value="1"/>
</dbReference>
<dbReference type="PANTHER" id="PTHR23513">
    <property type="entry name" value="INTEGRAL MEMBRANE EFFLUX PROTEIN-RELATED"/>
    <property type="match status" value="1"/>
</dbReference>
<dbReference type="PROSITE" id="PS50850">
    <property type="entry name" value="MFS"/>
    <property type="match status" value="1"/>
</dbReference>
<feature type="transmembrane region" description="Helical" evidence="7">
    <location>
        <begin position="307"/>
        <end position="329"/>
    </location>
</feature>
<keyword evidence="10" id="KW-1185">Reference proteome</keyword>
<comment type="caution">
    <text evidence="9">The sequence shown here is derived from an EMBL/GenBank/DDBJ whole genome shotgun (WGS) entry which is preliminary data.</text>
</comment>
<evidence type="ECO:0000256" key="7">
    <source>
        <dbReference type="SAM" id="Phobius"/>
    </source>
</evidence>
<comment type="subcellular location">
    <subcellularLocation>
        <location evidence="1">Cell membrane</location>
        <topology evidence="1">Multi-pass membrane protein</topology>
    </subcellularLocation>
</comment>
<dbReference type="Pfam" id="PF05977">
    <property type="entry name" value="MFS_3"/>
    <property type="match status" value="1"/>
</dbReference>
<dbReference type="CDD" id="cd06173">
    <property type="entry name" value="MFS_MefA_like"/>
    <property type="match status" value="1"/>
</dbReference>
<evidence type="ECO:0000256" key="3">
    <source>
        <dbReference type="ARBA" id="ARBA00022475"/>
    </source>
</evidence>
<feature type="transmembrane region" description="Helical" evidence="7">
    <location>
        <begin position="15"/>
        <end position="37"/>
    </location>
</feature>
<keyword evidence="4 7" id="KW-0812">Transmembrane</keyword>
<reference evidence="9" key="1">
    <citation type="journal article" date="2014" name="Int. J. Syst. Evol. Microbiol.">
        <title>Complete genome sequence of Corynebacterium casei LMG S-19264T (=DSM 44701T), isolated from a smear-ripened cheese.</title>
        <authorList>
            <consortium name="US DOE Joint Genome Institute (JGI-PGF)"/>
            <person name="Walter F."/>
            <person name="Albersmeier A."/>
            <person name="Kalinowski J."/>
            <person name="Ruckert C."/>
        </authorList>
    </citation>
    <scope>NUCLEOTIDE SEQUENCE</scope>
    <source>
        <strain evidence="9">CGMCC 1.14988</strain>
    </source>
</reference>
<dbReference type="Proteomes" id="UP000650511">
    <property type="component" value="Unassembled WGS sequence"/>
</dbReference>
<feature type="transmembrane region" description="Helical" evidence="7">
    <location>
        <begin position="136"/>
        <end position="155"/>
    </location>
</feature>
<evidence type="ECO:0000256" key="4">
    <source>
        <dbReference type="ARBA" id="ARBA00022692"/>
    </source>
</evidence>
<accession>A0A8J3ETM4</accession>
<keyword evidence="6 7" id="KW-0472">Membrane</keyword>
<evidence type="ECO:0000313" key="9">
    <source>
        <dbReference type="EMBL" id="GGI05468.1"/>
    </source>
</evidence>
<dbReference type="InterPro" id="IPR010290">
    <property type="entry name" value="TM_effector"/>
</dbReference>
<dbReference type="InterPro" id="IPR020846">
    <property type="entry name" value="MFS_dom"/>
</dbReference>
<reference evidence="9" key="2">
    <citation type="submission" date="2020-09" db="EMBL/GenBank/DDBJ databases">
        <authorList>
            <person name="Sun Q."/>
            <person name="Zhou Y."/>
        </authorList>
    </citation>
    <scope>NUCLEOTIDE SEQUENCE</scope>
    <source>
        <strain evidence="9">CGMCC 1.14988</strain>
    </source>
</reference>
<dbReference type="GO" id="GO:0022857">
    <property type="term" value="F:transmembrane transporter activity"/>
    <property type="evidence" value="ECO:0007669"/>
    <property type="project" value="InterPro"/>
</dbReference>
<evidence type="ECO:0000256" key="2">
    <source>
        <dbReference type="ARBA" id="ARBA00022448"/>
    </source>
</evidence>
<dbReference type="SUPFAM" id="SSF103473">
    <property type="entry name" value="MFS general substrate transporter"/>
    <property type="match status" value="1"/>
</dbReference>
<feature type="transmembrane region" description="Helical" evidence="7">
    <location>
        <begin position="77"/>
        <end position="98"/>
    </location>
</feature>
<evidence type="ECO:0000256" key="6">
    <source>
        <dbReference type="ARBA" id="ARBA00023136"/>
    </source>
</evidence>
<gene>
    <name evidence="9" type="ORF">GCM10011354_14250</name>
</gene>
<dbReference type="RefSeq" id="WP_165403916.1">
    <property type="nucleotide sequence ID" value="NZ_CP036250.1"/>
</dbReference>
<dbReference type="EMBL" id="BMHA01000004">
    <property type="protein sequence ID" value="GGI05468.1"/>
    <property type="molecule type" value="Genomic_DNA"/>
</dbReference>
<organism evidence="9 10">
    <name type="scientific">Egicoccus halophilus</name>
    <dbReference type="NCBI Taxonomy" id="1670830"/>
    <lineage>
        <taxon>Bacteria</taxon>
        <taxon>Bacillati</taxon>
        <taxon>Actinomycetota</taxon>
        <taxon>Nitriliruptoria</taxon>
        <taxon>Egicoccales</taxon>
        <taxon>Egicoccaceae</taxon>
        <taxon>Egicoccus</taxon>
    </lineage>
</organism>
<feature type="transmembrane region" description="Helical" evidence="7">
    <location>
        <begin position="365"/>
        <end position="387"/>
    </location>
</feature>
<keyword evidence="2" id="KW-0813">Transport</keyword>
<feature type="transmembrane region" description="Helical" evidence="7">
    <location>
        <begin position="161"/>
        <end position="189"/>
    </location>
</feature>
<feature type="transmembrane region" description="Helical" evidence="7">
    <location>
        <begin position="252"/>
        <end position="271"/>
    </location>
</feature>
<evidence type="ECO:0000256" key="1">
    <source>
        <dbReference type="ARBA" id="ARBA00004651"/>
    </source>
</evidence>
<dbReference type="AlphaFoldDB" id="A0A8J3ETM4"/>
<protein>
    <submittedName>
        <fullName evidence="9">MFS transporter</fullName>
    </submittedName>
</protein>